<proteinExistence type="inferred from homology"/>
<dbReference type="PANTHER" id="PTHR47346:SF1">
    <property type="entry name" value="GPI INOSITOL-DEACYLASE"/>
    <property type="match status" value="1"/>
</dbReference>
<protein>
    <recommendedName>
        <fullName evidence="1">GPI inositol-deacylase</fullName>
        <ecNumber evidence="1">3.1.-.-</ecNumber>
    </recommendedName>
</protein>
<keyword evidence="1" id="KW-0472">Membrane</keyword>
<reference evidence="3" key="1">
    <citation type="submission" date="2021-01" db="UniProtKB">
        <authorList>
            <consortium name="EnsemblPlants"/>
        </authorList>
    </citation>
    <scope>IDENTIFICATION</scope>
</reference>
<name>A0A7N0T4W6_KALFE</name>
<dbReference type="GO" id="GO:0015031">
    <property type="term" value="P:protein transport"/>
    <property type="evidence" value="ECO:0007669"/>
    <property type="project" value="UniProtKB-KW"/>
</dbReference>
<feature type="domain" description="GPI inositol-deacylase PGAP1-like alpha/beta" evidence="2">
    <location>
        <begin position="80"/>
        <end position="354"/>
    </location>
</feature>
<keyword evidence="1" id="KW-0256">Endoplasmic reticulum</keyword>
<dbReference type="EC" id="3.1.-.-" evidence="1"/>
<keyword evidence="4" id="KW-1185">Reference proteome</keyword>
<comment type="subcellular location">
    <subcellularLocation>
        <location evidence="1">Endoplasmic reticulum membrane</location>
    </subcellularLocation>
</comment>
<feature type="transmembrane region" description="Helical" evidence="1">
    <location>
        <begin position="766"/>
        <end position="787"/>
    </location>
</feature>
<dbReference type="PANTHER" id="PTHR47346">
    <property type="entry name" value="HYDROLASES, ACTING ON ESTER BOND"/>
    <property type="match status" value="1"/>
</dbReference>
<keyword evidence="1" id="KW-1133">Transmembrane helix</keyword>
<dbReference type="GO" id="GO:0050185">
    <property type="term" value="F:phosphatidylinositol deacylase activity"/>
    <property type="evidence" value="ECO:0007669"/>
    <property type="project" value="EnsemblPlants"/>
</dbReference>
<feature type="transmembrane region" description="Helical" evidence="1">
    <location>
        <begin position="976"/>
        <end position="994"/>
    </location>
</feature>
<feature type="transmembrane region" description="Helical" evidence="1">
    <location>
        <begin position="807"/>
        <end position="838"/>
    </location>
</feature>
<sequence length="1106" mass="122675">MQGFKSKVRVATVVILTAWVALAALYGLLKPISNGCVMTYMYPTYIPLPVPHNVSSARYGLYLYHEGWKKIDFNQRLKSLRGVPVLFIPGNGGSYKQVRSLAAESDRAYQGGPLERTYYHEAGLTVEEGGLNAGFAEFRLPNQYDHMLDWFTVDLEGEHSAMDSQILEEHTEYVVYAIHRILDQYKESHDAKVKEGAATSSNLPKSIILVGHSMGGFVARAAIVHPNLRKSAVETVLTLSSPHQSPPVALQPSLGNYYARINEKWKEGYKVQTSRAGSYVSDPVLSQIIVISISGGFLDYQVRPNLETIEGIVPPTRGFFITSSGMNNVWLSMEHQAILWCNQLVVQVSHTLLSLIESQTGQPFSSPQKRLAIFARMLRSGIPQGFDWQTQGRLPMQYIHNLNKDETAAAGFDLLSLSACPKNTDWSAEALEKDLYIETTTVTVLAMDGRRRWLDIEKLGAKKKGHFLFVTNLAPCSGVRLHLWPEKGKSNPNLPSSTKVFEVTSKMVRIPSGPAQRQIEPGSQTEQPPPTAVLWLCPKDMHGFKFLTISVAPRPTISGRPPPIASMAVGQFFDPKDGNKDLSFGKLLLSAYSQRDMLFKENHPLVFNMSFGISLGLLPITLSLRTVGCGIKISELPIEEAGDVESSRLCKLRCFPPVALAWDTTSGLHVFPNLYSETILVDSSPALWSSSEASDKTTILLIVDPHCSYKASISVSVTSAATRFLLSYSSEIIGFTVAVIFFALMRQAHSWDHDMEIPSVLAAVEMNLRAPFPFLLFAFVPIIISLIRSLIMSQPFPPFASFIAVSLIAYLCANGANIVLIMVSQVVFYVSAVIYVFFKSRRHWWEGYSSFIPLRWITSFCTAFYSLKMMRIVKANPLLLTTLVAIALVCFVHPAVGLSVLLLSHATSCHKALCSFLAASFNSSSLGNGIYDSRSDKYDDALDNNFHLDDSSSNSPGSTRSFGDTQLEIFHHQHGVLILHILATLMFVPSLVAWFQRVGSVQSLPWLLDVVLCVGLILHGVCNSKLESAYYPLTLPGMRGREIRPSLVYMVAGCFTFICSLAAAPYRAFYAMASIGVMSSVLRMAQIWNREKGEAYMRSKRHSHRH</sequence>
<keyword evidence="1" id="KW-0812">Transmembrane</keyword>
<comment type="similarity">
    <text evidence="1">Belongs to the GPI inositol-deacylase family.</text>
</comment>
<keyword evidence="1" id="KW-0653">Protein transport</keyword>
<dbReference type="Proteomes" id="UP000594263">
    <property type="component" value="Unplaced"/>
</dbReference>
<dbReference type="Gene3D" id="3.40.50.1820">
    <property type="entry name" value="alpha/beta hydrolase"/>
    <property type="match status" value="1"/>
</dbReference>
<comment type="function">
    <text evidence="1">Involved in inositol deacylation of GPI-anchored proteins which plays important roles in the quality control and ER-associated degradation of GPI-anchored proteins.</text>
</comment>
<dbReference type="Pfam" id="PF07819">
    <property type="entry name" value="PGAP1"/>
    <property type="match status" value="1"/>
</dbReference>
<evidence type="ECO:0000259" key="2">
    <source>
        <dbReference type="Pfam" id="PF07819"/>
    </source>
</evidence>
<evidence type="ECO:0000313" key="4">
    <source>
        <dbReference type="Proteomes" id="UP000594263"/>
    </source>
</evidence>
<dbReference type="InterPro" id="IPR012908">
    <property type="entry name" value="PGAP1-ab_dom-like"/>
</dbReference>
<evidence type="ECO:0000256" key="1">
    <source>
        <dbReference type="RuleBase" id="RU365011"/>
    </source>
</evidence>
<organism evidence="3 4">
    <name type="scientific">Kalanchoe fedtschenkoi</name>
    <name type="common">Lavender scallops</name>
    <name type="synonym">South American air plant</name>
    <dbReference type="NCBI Taxonomy" id="63787"/>
    <lineage>
        <taxon>Eukaryota</taxon>
        <taxon>Viridiplantae</taxon>
        <taxon>Streptophyta</taxon>
        <taxon>Embryophyta</taxon>
        <taxon>Tracheophyta</taxon>
        <taxon>Spermatophyta</taxon>
        <taxon>Magnoliopsida</taxon>
        <taxon>eudicotyledons</taxon>
        <taxon>Gunneridae</taxon>
        <taxon>Pentapetalae</taxon>
        <taxon>Saxifragales</taxon>
        <taxon>Crassulaceae</taxon>
        <taxon>Kalanchoe</taxon>
    </lineage>
</organism>
<dbReference type="GO" id="GO:0006505">
    <property type="term" value="P:GPI anchor metabolic process"/>
    <property type="evidence" value="ECO:0007669"/>
    <property type="project" value="EnsemblPlants"/>
</dbReference>
<evidence type="ECO:0000313" key="3">
    <source>
        <dbReference type="EnsemblPlants" id="Kaladp0022s0236.1.v1.1"/>
    </source>
</evidence>
<dbReference type="Gramene" id="Kaladp0022s0236.1.v1.1">
    <property type="protein sequence ID" value="Kaladp0022s0236.1.v1.1"/>
    <property type="gene ID" value="Kaladp0022s0236.v1.1"/>
</dbReference>
<dbReference type="OMA" id="LGHYFAH"/>
<feature type="transmembrane region" description="Helical" evidence="1">
    <location>
        <begin position="1006"/>
        <end position="1026"/>
    </location>
</feature>
<accession>A0A7N0T4W6</accession>
<feature type="transmembrane region" description="Helical" evidence="1">
    <location>
        <begin position="879"/>
        <end position="903"/>
    </location>
</feature>
<dbReference type="SUPFAM" id="SSF53474">
    <property type="entry name" value="alpha/beta-Hydrolases"/>
    <property type="match status" value="1"/>
</dbReference>
<dbReference type="GO" id="GO:0005789">
    <property type="term" value="C:endoplasmic reticulum membrane"/>
    <property type="evidence" value="ECO:0007669"/>
    <property type="project" value="UniProtKB-SubCell"/>
</dbReference>
<dbReference type="AlphaFoldDB" id="A0A7N0T4W6"/>
<feature type="transmembrane region" description="Helical" evidence="1">
    <location>
        <begin position="725"/>
        <end position="745"/>
    </location>
</feature>
<feature type="transmembrane region" description="Helical" evidence="1">
    <location>
        <begin position="1070"/>
        <end position="1088"/>
    </location>
</feature>
<keyword evidence="1" id="KW-0813">Transport</keyword>
<dbReference type="InterPro" id="IPR029058">
    <property type="entry name" value="AB_hydrolase_fold"/>
</dbReference>
<feature type="transmembrane region" description="Helical" evidence="1">
    <location>
        <begin position="1047"/>
        <end position="1064"/>
    </location>
</feature>
<feature type="transmembrane region" description="Helical" evidence="1">
    <location>
        <begin position="850"/>
        <end position="867"/>
    </location>
</feature>
<keyword evidence="1" id="KW-0378">Hydrolase</keyword>
<dbReference type="EnsemblPlants" id="Kaladp0022s0236.1.v1.1">
    <property type="protein sequence ID" value="Kaladp0022s0236.1.v1.1"/>
    <property type="gene ID" value="Kaladp0022s0236.v1.1"/>
</dbReference>